<gene>
    <name evidence="2" type="ORF">HCN08_00990</name>
</gene>
<dbReference type="InterPro" id="IPR002925">
    <property type="entry name" value="Dienelactn_hydro"/>
</dbReference>
<dbReference type="Pfam" id="PF01738">
    <property type="entry name" value="DLH"/>
    <property type="match status" value="1"/>
</dbReference>
<dbReference type="GO" id="GO:0016787">
    <property type="term" value="F:hydrolase activity"/>
    <property type="evidence" value="ECO:0007669"/>
    <property type="project" value="UniProtKB-KW"/>
</dbReference>
<comment type="caution">
    <text evidence="2">The sequence shown here is derived from an EMBL/GenBank/DDBJ whole genome shotgun (WGS) entry which is preliminary data.</text>
</comment>
<proteinExistence type="predicted"/>
<feature type="domain" description="Dienelactone hydrolase" evidence="1">
    <location>
        <begin position="46"/>
        <end position="160"/>
    </location>
</feature>
<dbReference type="RefSeq" id="WP_167980867.1">
    <property type="nucleotide sequence ID" value="NZ_JAATEJ010000001.1"/>
</dbReference>
<keyword evidence="3" id="KW-1185">Reference proteome</keyword>
<dbReference type="Gene3D" id="3.40.50.1820">
    <property type="entry name" value="alpha/beta hydrolase"/>
    <property type="match status" value="1"/>
</dbReference>
<dbReference type="SUPFAM" id="SSF53474">
    <property type="entry name" value="alpha/beta-Hydrolases"/>
    <property type="match status" value="1"/>
</dbReference>
<accession>A0ABX0ZG46</accession>
<sequence>MTGSARTSASAPASAPVSDLTGWRRAPFTAADTAAKTTHDVYEKGEGPGVVLVPEVPGMTPEVLGLADHLVDSGFHVAIPSPFGTPGRAMSAGYAAGTFARLCVSAEFRAFATGAHRPFADYLKALARDLAARTPGPGVGVIGMCFTGGFALAAAVEDVVLAPVLSQPALPFPVGGRRAADPGVSPQELAAVVDRTKESGLCLLGLRFSEDKGSTRARFQTLRRSLGDAFEVIELDSAKGNEGGFKSTAHSVLTAEVRDVPGHPALAARARVVEFLRERLSPAAP</sequence>
<dbReference type="EMBL" id="JAATEJ010000001">
    <property type="protein sequence ID" value="NJP42000.1"/>
    <property type="molecule type" value="Genomic_DNA"/>
</dbReference>
<name>A0ABX0ZG46_9ACTN</name>
<evidence type="ECO:0000259" key="1">
    <source>
        <dbReference type="Pfam" id="PF01738"/>
    </source>
</evidence>
<protein>
    <submittedName>
        <fullName evidence="2">Dienelactone hydrolase</fullName>
    </submittedName>
</protein>
<organism evidence="2 3">
    <name type="scientific">Actinacidiphila epipremni</name>
    <dbReference type="NCBI Taxonomy" id="2053013"/>
    <lineage>
        <taxon>Bacteria</taxon>
        <taxon>Bacillati</taxon>
        <taxon>Actinomycetota</taxon>
        <taxon>Actinomycetes</taxon>
        <taxon>Kitasatosporales</taxon>
        <taxon>Streptomycetaceae</taxon>
        <taxon>Actinacidiphila</taxon>
    </lineage>
</organism>
<evidence type="ECO:0000313" key="3">
    <source>
        <dbReference type="Proteomes" id="UP000734511"/>
    </source>
</evidence>
<keyword evidence="2" id="KW-0378">Hydrolase</keyword>
<dbReference type="InterPro" id="IPR029058">
    <property type="entry name" value="AB_hydrolase_fold"/>
</dbReference>
<evidence type="ECO:0000313" key="2">
    <source>
        <dbReference type="EMBL" id="NJP42000.1"/>
    </source>
</evidence>
<dbReference type="Proteomes" id="UP000734511">
    <property type="component" value="Unassembled WGS sequence"/>
</dbReference>
<reference evidence="2 3" key="1">
    <citation type="submission" date="2020-03" db="EMBL/GenBank/DDBJ databases">
        <title>WGS of actinomycetes isolated from Thailand.</title>
        <authorList>
            <person name="Thawai C."/>
        </authorList>
    </citation>
    <scope>NUCLEOTIDE SEQUENCE [LARGE SCALE GENOMIC DNA]</scope>
    <source>
        <strain evidence="2 3">PRB2-1</strain>
    </source>
</reference>